<evidence type="ECO:0000256" key="1">
    <source>
        <dbReference type="ARBA" id="ARBA00001947"/>
    </source>
</evidence>
<comment type="cofactor">
    <cofactor evidence="1">
        <name>Zn(2+)</name>
        <dbReference type="ChEBI" id="CHEBI:29105"/>
    </cofactor>
</comment>
<organism evidence="17">
    <name type="scientific">Brassica napus</name>
    <name type="common">Rape</name>
    <dbReference type="NCBI Taxonomy" id="3708"/>
    <lineage>
        <taxon>Eukaryota</taxon>
        <taxon>Viridiplantae</taxon>
        <taxon>Streptophyta</taxon>
        <taxon>Embryophyta</taxon>
        <taxon>Tracheophyta</taxon>
        <taxon>Spermatophyta</taxon>
        <taxon>Magnoliopsida</taxon>
        <taxon>eudicotyledons</taxon>
        <taxon>Gunneridae</taxon>
        <taxon>Pentapetalae</taxon>
        <taxon>rosids</taxon>
        <taxon>malvids</taxon>
        <taxon>Brassicales</taxon>
        <taxon>Brassicaceae</taxon>
        <taxon>Brassiceae</taxon>
        <taxon>Brassica</taxon>
    </lineage>
</organism>
<sequence length="585" mass="65422">MAGESRKRKVGLLYDERMCKHDTPDGEDHPECPNRIKAIWAKLQLTGLAQRCVVLGGSKAEDKHLQLVHTKEHVNLVKSLSTKKKDSRRNKIASKLDSIYLNGGSSEAAYLAAGSVVEVAEKVAEGELDCGFAIVRPPGHHAEADEAMGFCLFNNVAVAASYLLNQRPDLAVKKILIVDWDVHHGNGTQKMFWKDPRVLVFSVHRHDDGSFYPTGDDGDYDKVGEGAGEGFNINVPWEQGRRCGDEDYIAVWDHILIPVTKEFNPDLILLSAGFDAAIGDPRGGCFVTPYGYSVMLKKVCVVFSVLIGLAWFFSPELLQYVISQLMEFAQGKIVMALEGGYNLGSVAKSSLACVQVLLEEKQIQDSFEEYPYESTCRVIEAVRKRLCAYWPSLADELPWEAKTPSSPTSSSSSDDGEEVLESTFIQEAKLTILSIRYKKQAESLRASLEVALEEKAALQTKVAELQGEKLRLQDKYAAEAKEAAEKLTHVSSELREAKIDLDFQRELFKKANEEKKLLEVRVLKLEAELQQEASDKLRLRISRDRYAAEVKEAAEHLAKVRSELRDVQIDLNLHRKLPKKAKKVM</sequence>
<comment type="subcellular location">
    <subcellularLocation>
        <location evidence="2">Nucleus</location>
    </subcellularLocation>
</comment>
<keyword evidence="7" id="KW-0378">Hydrolase</keyword>
<feature type="domain" description="Histone deacetylase" evidence="16">
    <location>
        <begin position="29"/>
        <end position="303"/>
    </location>
</feature>
<keyword evidence="8" id="KW-0862">Zinc</keyword>
<dbReference type="PANTHER" id="PTHR10625:SF9">
    <property type="entry name" value="HISTONE DEACETYLASE DOMAIN-CONTAINING PROTEIN"/>
    <property type="match status" value="1"/>
</dbReference>
<dbReference type="SUPFAM" id="SSF52768">
    <property type="entry name" value="Arginase/deacetylase"/>
    <property type="match status" value="1"/>
</dbReference>
<dbReference type="InterPro" id="IPR000286">
    <property type="entry name" value="HDACs"/>
</dbReference>
<evidence type="ECO:0000256" key="11">
    <source>
        <dbReference type="ARBA" id="ARBA00023163"/>
    </source>
</evidence>
<evidence type="ECO:0000256" key="7">
    <source>
        <dbReference type="ARBA" id="ARBA00022801"/>
    </source>
</evidence>
<evidence type="ECO:0000256" key="8">
    <source>
        <dbReference type="ARBA" id="ARBA00022833"/>
    </source>
</evidence>
<dbReference type="EC" id="3.5.1.98" evidence="4"/>
<gene>
    <name evidence="17" type="ORF">DARMORV10_A02P41350.1</name>
</gene>
<accession>A0A816XCJ7</accession>
<evidence type="ECO:0000256" key="3">
    <source>
        <dbReference type="ARBA" id="ARBA00007738"/>
    </source>
</evidence>
<keyword evidence="5" id="KW-0678">Repressor</keyword>
<keyword evidence="10" id="KW-0805">Transcription regulation</keyword>
<dbReference type="Proteomes" id="UP001295469">
    <property type="component" value="Chromosome A02"/>
</dbReference>
<dbReference type="EMBL" id="HG994356">
    <property type="protein sequence ID" value="CAF2144857.1"/>
    <property type="molecule type" value="Genomic_DNA"/>
</dbReference>
<evidence type="ECO:0000256" key="14">
    <source>
        <dbReference type="SAM" id="Coils"/>
    </source>
</evidence>
<evidence type="ECO:0000256" key="5">
    <source>
        <dbReference type="ARBA" id="ARBA00022491"/>
    </source>
</evidence>
<dbReference type="InterPro" id="IPR023801">
    <property type="entry name" value="His_deacetylse_dom"/>
</dbReference>
<comment type="similarity">
    <text evidence="3">Belongs to the histone deacetylase family. HD type 2 subfamily.</text>
</comment>
<keyword evidence="15" id="KW-1133">Transmembrane helix</keyword>
<reference evidence="17" key="1">
    <citation type="submission" date="2021-01" db="EMBL/GenBank/DDBJ databases">
        <authorList>
            <consortium name="Genoscope - CEA"/>
            <person name="William W."/>
        </authorList>
    </citation>
    <scope>NUCLEOTIDE SEQUENCE</scope>
</reference>
<evidence type="ECO:0000256" key="15">
    <source>
        <dbReference type="SAM" id="Phobius"/>
    </source>
</evidence>
<evidence type="ECO:0000256" key="12">
    <source>
        <dbReference type="ARBA" id="ARBA00023242"/>
    </source>
</evidence>
<keyword evidence="12" id="KW-0539">Nucleus</keyword>
<dbReference type="Gene3D" id="3.40.800.20">
    <property type="entry name" value="Histone deacetylase domain"/>
    <property type="match status" value="1"/>
</dbReference>
<keyword evidence="9" id="KW-0156">Chromatin regulator</keyword>
<dbReference type="GO" id="GO:0141221">
    <property type="term" value="F:histone deacetylase activity, hydrolytic mechanism"/>
    <property type="evidence" value="ECO:0007669"/>
    <property type="project" value="UniProtKB-EC"/>
</dbReference>
<protein>
    <recommendedName>
        <fullName evidence="4">histone deacetylase</fullName>
        <ecNumber evidence="4">3.5.1.98</ecNumber>
    </recommendedName>
</protein>
<keyword evidence="15" id="KW-0472">Membrane</keyword>
<dbReference type="GO" id="GO:0050793">
    <property type="term" value="P:regulation of developmental process"/>
    <property type="evidence" value="ECO:0007669"/>
    <property type="project" value="UniProtKB-ARBA"/>
</dbReference>
<evidence type="ECO:0000313" key="17">
    <source>
        <dbReference type="EMBL" id="CAF2144857.1"/>
    </source>
</evidence>
<feature type="transmembrane region" description="Helical" evidence="15">
    <location>
        <begin position="299"/>
        <end position="322"/>
    </location>
</feature>
<dbReference type="InterPro" id="IPR037138">
    <property type="entry name" value="His_deacetylse_dom_sf"/>
</dbReference>
<feature type="coiled-coil region" evidence="14">
    <location>
        <begin position="441"/>
        <end position="570"/>
    </location>
</feature>
<evidence type="ECO:0000256" key="9">
    <source>
        <dbReference type="ARBA" id="ARBA00022853"/>
    </source>
</evidence>
<keyword evidence="14" id="KW-0175">Coiled coil</keyword>
<name>A0A816XCJ7_BRANA</name>
<evidence type="ECO:0000256" key="6">
    <source>
        <dbReference type="ARBA" id="ARBA00022723"/>
    </source>
</evidence>
<dbReference type="PANTHER" id="PTHR10625">
    <property type="entry name" value="HISTONE DEACETYLASE HDAC1-RELATED"/>
    <property type="match status" value="1"/>
</dbReference>
<dbReference type="GO" id="GO:0046872">
    <property type="term" value="F:metal ion binding"/>
    <property type="evidence" value="ECO:0007669"/>
    <property type="project" value="UniProtKB-KW"/>
</dbReference>
<dbReference type="Pfam" id="PF00850">
    <property type="entry name" value="Hist_deacetyl"/>
    <property type="match status" value="1"/>
</dbReference>
<comment type="catalytic activity">
    <reaction evidence="13">
        <text>N(6)-acetyl-L-lysyl-[histone] + H2O = L-lysyl-[histone] + acetate</text>
        <dbReference type="Rhea" id="RHEA:58196"/>
        <dbReference type="Rhea" id="RHEA-COMP:9845"/>
        <dbReference type="Rhea" id="RHEA-COMP:11338"/>
        <dbReference type="ChEBI" id="CHEBI:15377"/>
        <dbReference type="ChEBI" id="CHEBI:29969"/>
        <dbReference type="ChEBI" id="CHEBI:30089"/>
        <dbReference type="ChEBI" id="CHEBI:61930"/>
        <dbReference type="EC" id="3.5.1.98"/>
    </reaction>
    <physiologicalReaction direction="left-to-right" evidence="13">
        <dbReference type="Rhea" id="RHEA:58197"/>
    </physiologicalReaction>
</comment>
<dbReference type="FunFam" id="3.40.800.20:FF:000014">
    <property type="entry name" value="Histone deacetylase 15"/>
    <property type="match status" value="1"/>
</dbReference>
<dbReference type="AlphaFoldDB" id="A0A816XCJ7"/>
<keyword evidence="15" id="KW-0812">Transmembrane</keyword>
<evidence type="ECO:0000259" key="16">
    <source>
        <dbReference type="Pfam" id="PF00850"/>
    </source>
</evidence>
<evidence type="ECO:0000256" key="10">
    <source>
        <dbReference type="ARBA" id="ARBA00023015"/>
    </source>
</evidence>
<proteinExistence type="inferred from homology"/>
<dbReference type="GO" id="GO:0005634">
    <property type="term" value="C:nucleus"/>
    <property type="evidence" value="ECO:0007669"/>
    <property type="project" value="UniProtKB-SubCell"/>
</dbReference>
<keyword evidence="11" id="KW-0804">Transcription</keyword>
<evidence type="ECO:0000256" key="4">
    <source>
        <dbReference type="ARBA" id="ARBA00012111"/>
    </source>
</evidence>
<dbReference type="GO" id="GO:0005737">
    <property type="term" value="C:cytoplasm"/>
    <property type="evidence" value="ECO:0007669"/>
    <property type="project" value="UniProtKB-ARBA"/>
</dbReference>
<evidence type="ECO:0000256" key="13">
    <source>
        <dbReference type="ARBA" id="ARBA00049416"/>
    </source>
</evidence>
<evidence type="ECO:0000256" key="2">
    <source>
        <dbReference type="ARBA" id="ARBA00004123"/>
    </source>
</evidence>
<dbReference type="PRINTS" id="PR01270">
    <property type="entry name" value="HDASUPER"/>
</dbReference>
<keyword evidence="6" id="KW-0479">Metal-binding</keyword>
<dbReference type="InterPro" id="IPR023696">
    <property type="entry name" value="Ureohydrolase_dom_sf"/>
</dbReference>